<name>A0A0A9SSR7_ARUDO</name>
<reference evidence="1" key="2">
    <citation type="journal article" date="2015" name="Data Brief">
        <title>Shoot transcriptome of the giant reed, Arundo donax.</title>
        <authorList>
            <person name="Barrero R.A."/>
            <person name="Guerrero F.D."/>
            <person name="Moolhuijzen P."/>
            <person name="Goolsby J.A."/>
            <person name="Tidwell J."/>
            <person name="Bellgard S.E."/>
            <person name="Bellgard M.I."/>
        </authorList>
    </citation>
    <scope>NUCLEOTIDE SEQUENCE</scope>
    <source>
        <tissue evidence="1">Shoot tissue taken approximately 20 cm above the soil surface</tissue>
    </source>
</reference>
<proteinExistence type="predicted"/>
<organism evidence="1">
    <name type="scientific">Arundo donax</name>
    <name type="common">Giant reed</name>
    <name type="synonym">Donax arundinaceus</name>
    <dbReference type="NCBI Taxonomy" id="35708"/>
    <lineage>
        <taxon>Eukaryota</taxon>
        <taxon>Viridiplantae</taxon>
        <taxon>Streptophyta</taxon>
        <taxon>Embryophyta</taxon>
        <taxon>Tracheophyta</taxon>
        <taxon>Spermatophyta</taxon>
        <taxon>Magnoliopsida</taxon>
        <taxon>Liliopsida</taxon>
        <taxon>Poales</taxon>
        <taxon>Poaceae</taxon>
        <taxon>PACMAD clade</taxon>
        <taxon>Arundinoideae</taxon>
        <taxon>Arundineae</taxon>
        <taxon>Arundo</taxon>
    </lineage>
</organism>
<sequence length="31" mass="3964">MYRPIRLKSKIDDEKWAVNFYFKHLIIFNNY</sequence>
<evidence type="ECO:0000313" key="1">
    <source>
        <dbReference type="EMBL" id="JAD69135.1"/>
    </source>
</evidence>
<reference evidence="1" key="1">
    <citation type="submission" date="2014-09" db="EMBL/GenBank/DDBJ databases">
        <authorList>
            <person name="Magalhaes I.L.F."/>
            <person name="Oliveira U."/>
            <person name="Santos F.R."/>
            <person name="Vidigal T.H.D.A."/>
            <person name="Brescovit A.D."/>
            <person name="Santos A.J."/>
        </authorList>
    </citation>
    <scope>NUCLEOTIDE SEQUENCE</scope>
    <source>
        <tissue evidence="1">Shoot tissue taken approximately 20 cm above the soil surface</tissue>
    </source>
</reference>
<dbReference type="EMBL" id="GBRH01228760">
    <property type="protein sequence ID" value="JAD69135.1"/>
    <property type="molecule type" value="Transcribed_RNA"/>
</dbReference>
<protein>
    <submittedName>
        <fullName evidence="1">Uncharacterized protein</fullName>
    </submittedName>
</protein>
<accession>A0A0A9SSR7</accession>
<dbReference type="AlphaFoldDB" id="A0A0A9SSR7"/>